<dbReference type="EMBL" id="JAGYPE010000001">
    <property type="protein sequence ID" value="MBS4180352.1"/>
    <property type="molecule type" value="Genomic_DNA"/>
</dbReference>
<dbReference type="PROSITE" id="PS51186">
    <property type="entry name" value="GNAT"/>
    <property type="match status" value="1"/>
</dbReference>
<dbReference type="CDD" id="cd04301">
    <property type="entry name" value="NAT_SF"/>
    <property type="match status" value="1"/>
</dbReference>
<protein>
    <submittedName>
        <fullName evidence="4">GNAT family N-acetyltransferase</fullName>
        <ecNumber evidence="4">2.3.1.-</ecNumber>
    </submittedName>
</protein>
<accession>A0A942Y696</accession>
<dbReference type="EC" id="2.3.1.-" evidence="4"/>
<dbReference type="SUPFAM" id="SSF55729">
    <property type="entry name" value="Acyl-CoA N-acyltransferases (Nat)"/>
    <property type="match status" value="1"/>
</dbReference>
<feature type="domain" description="N-acetyltransferase" evidence="3">
    <location>
        <begin position="1"/>
        <end position="161"/>
    </location>
</feature>
<name>A0A942Y696_9BACI</name>
<comment type="caution">
    <text evidence="4">The sequence shown here is derived from an EMBL/GenBank/DDBJ whole genome shotgun (WGS) entry which is preliminary data.</text>
</comment>
<evidence type="ECO:0000313" key="4">
    <source>
        <dbReference type="EMBL" id="MBS4180352.1"/>
    </source>
</evidence>
<reference evidence="4" key="1">
    <citation type="submission" date="2021-05" db="EMBL/GenBank/DDBJ databases">
        <title>Novel Bacillus species.</title>
        <authorList>
            <person name="Liu G."/>
        </authorList>
    </citation>
    <scope>NUCLEOTIDE SEQUENCE</scope>
    <source>
        <strain evidence="4">FJAT-50051</strain>
    </source>
</reference>
<sequence>MVFKKLSECQITDIITAWNRGFEGYFVKLEMSAELFFARLVNEGLSMNLSIVAFDGDQPVAIVLNGVRLIDGKKTAWNGGTGVAAEYRGKGVSKLLMEETLRIYAEEGVEVATLEAIKENERAIRLYQRYGYEIVDSLVHLKGSEEFESVLAASIWVKSIRPEQLATLSFYKENVPWQCQWQSVRNGEAQIFYGTGNDPLGYCLFKRIWNEHGKVEKVVIYQLELFSEVNKDLLKIIFASICGGAEKTVNFMTVNASISSPIIAYLMSHGFNKMTEQVQMVKFL</sequence>
<dbReference type="AlphaFoldDB" id="A0A942Y696"/>
<proteinExistence type="predicted"/>
<gene>
    <name evidence="4" type="ORF">KHB02_02995</name>
</gene>
<dbReference type="GO" id="GO:0016747">
    <property type="term" value="F:acyltransferase activity, transferring groups other than amino-acyl groups"/>
    <property type="evidence" value="ECO:0007669"/>
    <property type="project" value="InterPro"/>
</dbReference>
<dbReference type="PANTHER" id="PTHR43420">
    <property type="entry name" value="ACETYLTRANSFERASE"/>
    <property type="match status" value="1"/>
</dbReference>
<keyword evidence="2 4" id="KW-0012">Acyltransferase</keyword>
<evidence type="ECO:0000256" key="2">
    <source>
        <dbReference type="ARBA" id="ARBA00023315"/>
    </source>
</evidence>
<dbReference type="Pfam" id="PF00583">
    <property type="entry name" value="Acetyltransf_1"/>
    <property type="match status" value="1"/>
</dbReference>
<dbReference type="InterPro" id="IPR050680">
    <property type="entry name" value="YpeA/RimI_acetyltransf"/>
</dbReference>
<keyword evidence="1 4" id="KW-0808">Transferase</keyword>
<evidence type="ECO:0000256" key="1">
    <source>
        <dbReference type="ARBA" id="ARBA00022679"/>
    </source>
</evidence>
<organism evidence="4">
    <name type="scientific">Neobacillus citreus</name>
    <dbReference type="NCBI Taxonomy" id="2833578"/>
    <lineage>
        <taxon>Bacteria</taxon>
        <taxon>Bacillati</taxon>
        <taxon>Bacillota</taxon>
        <taxon>Bacilli</taxon>
        <taxon>Bacillales</taxon>
        <taxon>Bacillaceae</taxon>
        <taxon>Neobacillus</taxon>
    </lineage>
</organism>
<dbReference type="InterPro" id="IPR000182">
    <property type="entry name" value="GNAT_dom"/>
</dbReference>
<dbReference type="Gene3D" id="3.40.630.30">
    <property type="match status" value="1"/>
</dbReference>
<dbReference type="InterPro" id="IPR016181">
    <property type="entry name" value="Acyl_CoA_acyltransferase"/>
</dbReference>
<evidence type="ECO:0000259" key="3">
    <source>
        <dbReference type="PROSITE" id="PS51186"/>
    </source>
</evidence>